<protein>
    <recommendedName>
        <fullName evidence="3">Circularly permuted type 2 ATP-grasp protein</fullName>
    </recommendedName>
</protein>
<dbReference type="STRING" id="1842532.A7E78_12250"/>
<dbReference type="AlphaFoldDB" id="A0A1L3GRL0"/>
<reference evidence="1 2" key="1">
    <citation type="journal article" date="2017" name="Genome Announc.">
        <title>Complete Genome Sequences of Two Acetylene-Fermenting Pelobacter acetylenicus Strains.</title>
        <authorList>
            <person name="Sutton J.M."/>
            <person name="Baesman S.M."/>
            <person name="Fierst J.L."/>
            <person name="Poret-Peterson A.T."/>
            <person name="Oremland R.S."/>
            <person name="Dunlap D.S."/>
            <person name="Akob D.M."/>
        </authorList>
    </citation>
    <scope>NUCLEOTIDE SEQUENCE [LARGE SCALE GENOMIC DNA]</scope>
    <source>
        <strain evidence="1 2">SFB93</strain>
    </source>
</reference>
<proteinExistence type="predicted"/>
<dbReference type="EMBL" id="CP015519">
    <property type="protein sequence ID" value="APG28545.1"/>
    <property type="molecule type" value="Genomic_DNA"/>
</dbReference>
<evidence type="ECO:0008006" key="3">
    <source>
        <dbReference type="Google" id="ProtNLM"/>
    </source>
</evidence>
<sequence length="367" mass="41129">MTPYQQVISSTTVELPRPALREMVRLMRALYALGHLPAYRERVLPQLPSVARFDPGHDAVMMGYDFHLTEEGPRLIEVNTNAGGGLLAYQAQYGFKGEGSTDLDRLQRGFLVSFGEELARHGRSGLKRVAIIDETPSEQFLYHEMLTYADLLQQQGIDAQVVDPSALQADENGVLLQGQTVDLVYNRHCDFYLDSEAMSGLRAAYLAQKVCLTPNPFVYGLLADKRRMILWSDPAFLAELGLSDRGVDLLLRTVPQSRLLADVDVEQAWQQRKQLAFKPVTRFGSRGVLLGRKISRKRFDELTPDETLVQQLVPPSEVTAENGEVMKADFRLFAYRNRLLGVAARLYQGQVTNMRTPGGGYAPVRIV</sequence>
<keyword evidence="2" id="KW-1185">Reference proteome</keyword>
<gene>
    <name evidence="1" type="ORF">A7E78_12250</name>
</gene>
<evidence type="ECO:0000313" key="2">
    <source>
        <dbReference type="Proteomes" id="UP000182517"/>
    </source>
</evidence>
<dbReference type="OrthoDB" id="344992at2"/>
<organism evidence="1 2">
    <name type="scientific">Syntrophotalea acetylenivorans</name>
    <dbReference type="NCBI Taxonomy" id="1842532"/>
    <lineage>
        <taxon>Bacteria</taxon>
        <taxon>Pseudomonadati</taxon>
        <taxon>Thermodesulfobacteriota</taxon>
        <taxon>Desulfuromonadia</taxon>
        <taxon>Desulfuromonadales</taxon>
        <taxon>Syntrophotaleaceae</taxon>
        <taxon>Syntrophotalea</taxon>
    </lineage>
</organism>
<name>A0A1L3GRL0_9BACT</name>
<accession>A0A1L3GRL0</accession>
<dbReference type="Proteomes" id="UP000182517">
    <property type="component" value="Chromosome"/>
</dbReference>
<dbReference type="RefSeq" id="WP_072284572.1">
    <property type="nucleotide sequence ID" value="NZ_CP015519.1"/>
</dbReference>
<dbReference type="SUPFAM" id="SSF56059">
    <property type="entry name" value="Glutathione synthetase ATP-binding domain-like"/>
    <property type="match status" value="1"/>
</dbReference>
<dbReference type="KEGG" id="pef:A7E78_12250"/>
<evidence type="ECO:0000313" key="1">
    <source>
        <dbReference type="EMBL" id="APG28545.1"/>
    </source>
</evidence>